<evidence type="ECO:0000259" key="5">
    <source>
        <dbReference type="PROSITE" id="PS50893"/>
    </source>
</evidence>
<keyword evidence="3" id="KW-0175">Coiled coil</keyword>
<dbReference type="InterPro" id="IPR017871">
    <property type="entry name" value="ABC_transporter-like_CS"/>
</dbReference>
<dbReference type="PANTHER" id="PTHR42855:SF2">
    <property type="entry name" value="DRUG RESISTANCE ABC TRANSPORTER,ATP-BINDING PROTEIN"/>
    <property type="match status" value="1"/>
</dbReference>
<accession>A0ABY6ZIB5</accession>
<dbReference type="PROSITE" id="PS00211">
    <property type="entry name" value="ABC_TRANSPORTER_1"/>
    <property type="match status" value="2"/>
</dbReference>
<dbReference type="InterPro" id="IPR027417">
    <property type="entry name" value="P-loop_NTPase"/>
</dbReference>
<keyword evidence="7" id="KW-1185">Reference proteome</keyword>
<dbReference type="Proteomes" id="UP001164761">
    <property type="component" value="Chromosome"/>
</dbReference>
<feature type="domain" description="ABC transporter" evidence="5">
    <location>
        <begin position="331"/>
        <end position="545"/>
    </location>
</feature>
<proteinExistence type="predicted"/>
<dbReference type="RefSeq" id="WP_268005568.1">
    <property type="nucleotide sequence ID" value="NZ_BSUT01000001.1"/>
</dbReference>
<dbReference type="Pfam" id="PF00005">
    <property type="entry name" value="ABC_tran"/>
    <property type="match status" value="2"/>
</dbReference>
<dbReference type="PANTHER" id="PTHR42855">
    <property type="entry name" value="ABC TRANSPORTER ATP-BINDING SUBUNIT"/>
    <property type="match status" value="1"/>
</dbReference>
<feature type="coiled-coil region" evidence="3">
    <location>
        <begin position="628"/>
        <end position="662"/>
    </location>
</feature>
<dbReference type="Pfam" id="PF12848">
    <property type="entry name" value="ABC_tran_Xtn"/>
    <property type="match status" value="1"/>
</dbReference>
<dbReference type="Gene3D" id="3.40.50.300">
    <property type="entry name" value="P-loop containing nucleotide triphosphate hydrolases"/>
    <property type="match status" value="2"/>
</dbReference>
<dbReference type="CDD" id="cd03221">
    <property type="entry name" value="ABCF_EF-3"/>
    <property type="match status" value="2"/>
</dbReference>
<dbReference type="SUPFAM" id="SSF52540">
    <property type="entry name" value="P-loop containing nucleoside triphosphate hydrolases"/>
    <property type="match status" value="2"/>
</dbReference>
<keyword evidence="2 6" id="KW-0067">ATP-binding</keyword>
<keyword evidence="1" id="KW-0547">Nucleotide-binding</keyword>
<feature type="domain" description="ABC transporter" evidence="5">
    <location>
        <begin position="4"/>
        <end position="263"/>
    </location>
</feature>
<dbReference type="InterPro" id="IPR003593">
    <property type="entry name" value="AAA+_ATPase"/>
</dbReference>
<dbReference type="InterPro" id="IPR051309">
    <property type="entry name" value="ABCF_ATPase"/>
</dbReference>
<evidence type="ECO:0000256" key="3">
    <source>
        <dbReference type="SAM" id="Coils"/>
    </source>
</evidence>
<feature type="region of interest" description="Disordered" evidence="4">
    <location>
        <begin position="545"/>
        <end position="586"/>
    </location>
</feature>
<dbReference type="SMART" id="SM00382">
    <property type="entry name" value="AAA"/>
    <property type="match status" value="2"/>
</dbReference>
<gene>
    <name evidence="6" type="ORF">NZD89_26195</name>
</gene>
<evidence type="ECO:0000256" key="4">
    <source>
        <dbReference type="SAM" id="MobiDB-lite"/>
    </source>
</evidence>
<dbReference type="InterPro" id="IPR003439">
    <property type="entry name" value="ABC_transporter-like_ATP-bd"/>
</dbReference>
<dbReference type="GO" id="GO:0005524">
    <property type="term" value="F:ATP binding"/>
    <property type="evidence" value="ECO:0007669"/>
    <property type="project" value="UniProtKB-KW"/>
</dbReference>
<dbReference type="InterPro" id="IPR032781">
    <property type="entry name" value="ABC_tran_Xtn"/>
</dbReference>
<sequence>MIVLQVSHVKKSYDTVDVLHDASLMVRLGDKLGLVGRNGAGKSTLVRIVTGQEQPDSGLVTWREGTTVGYVSQFVDPPERSTVYSFVAQARAHLETMEQNLRKYERQMADPDVYQDEARFEQLSTAYDTLSRRFQDEGGYAWQTDIRRVLSGLQFPREMHEMPVSSLSGGQKTRLSLARLLAAQPDLLVLDEPTNYLDTETLTWLEQFLKGYSGSILVVSHDRYFLDEVTTHTVELEQGVTTSYTGNYEAYMEQKVEARLRQAKQFAQQQEEIEKIELFVAKNLARASTTKRAQSRRKMLERMERIDQPDGDQAKVHLSFAADRPSGRDVLHVSDVSIGYAANLLASHVSFRLERGMRLAVLGPNGAGKSTLMKTLLRQVEPLRGSIDFGQHVQVGYYDQEQSDLDATKTVLSQVWDEHPLMDRTTVRSALAQFLFRGNDVDKPVAGLSGGERSRLNLCRLMLRRANTLFMDEPTNHLDIPSKEALEAALVDYDGTLLFISHDRYFIDAIATHVGILSKDGLTLYIGNYTDYREKLAENERIREIEAGTGAKSTKGTPPTLPGKVQSGVKPDQQEQNATRRRIRSSDVRKAQEAVERFEQLSTACEVEMEQVATALSEAAQNQDLTRLYELEAQLKSLAERHEDALLRWEQASLDLEQLERELAAQDLS</sequence>
<evidence type="ECO:0000256" key="1">
    <source>
        <dbReference type="ARBA" id="ARBA00022741"/>
    </source>
</evidence>
<evidence type="ECO:0000313" key="6">
    <source>
        <dbReference type="EMBL" id="WAH41660.1"/>
    </source>
</evidence>
<organism evidence="6 7">
    <name type="scientific">Alicyclobacillus fastidiosus</name>
    <dbReference type="NCBI Taxonomy" id="392011"/>
    <lineage>
        <taxon>Bacteria</taxon>
        <taxon>Bacillati</taxon>
        <taxon>Bacillota</taxon>
        <taxon>Bacilli</taxon>
        <taxon>Bacillales</taxon>
        <taxon>Alicyclobacillaceae</taxon>
        <taxon>Alicyclobacillus</taxon>
    </lineage>
</organism>
<dbReference type="PROSITE" id="PS50893">
    <property type="entry name" value="ABC_TRANSPORTER_2"/>
    <property type="match status" value="2"/>
</dbReference>
<evidence type="ECO:0000256" key="2">
    <source>
        <dbReference type="ARBA" id="ARBA00022840"/>
    </source>
</evidence>
<protein>
    <submittedName>
        <fullName evidence="6">ATP-binding cassette domain-containing protein</fullName>
    </submittedName>
</protein>
<name>A0ABY6ZIB5_9BACL</name>
<reference evidence="6" key="1">
    <citation type="submission" date="2022-08" db="EMBL/GenBank/DDBJ databases">
        <title>Alicyclobacillus fastidiosus DSM 17978, complete genome.</title>
        <authorList>
            <person name="Wang Q."/>
            <person name="Cai R."/>
            <person name="Wang Z."/>
        </authorList>
    </citation>
    <scope>NUCLEOTIDE SEQUENCE</scope>
    <source>
        <strain evidence="6">DSM 17978</strain>
    </source>
</reference>
<dbReference type="EMBL" id="CP104067">
    <property type="protein sequence ID" value="WAH41660.1"/>
    <property type="molecule type" value="Genomic_DNA"/>
</dbReference>
<evidence type="ECO:0000313" key="7">
    <source>
        <dbReference type="Proteomes" id="UP001164761"/>
    </source>
</evidence>